<name>A0A4Y7QCZ0_9AGAM</name>
<sequence length="575" mass="63607">MAEELGPRLTLCAVHIDPEKDEEFTFTFSLPPINSEKIEFVVGVEKHSFSFRLKSPPSSRIAEDLLGYLSRTETKGKTITEFIKSTESLLTIHARYGAKTLPIPDEKTTVVAVLGSSMLSEDDWLASDCCHLHGALGGTAKKEVWLASETLPEYSKKYLPLLPGSHVVFDDTVKAFTTFVRRNDLGRSFLDYLEDASVNTASGDNILVVILAHEHEESGDLEIGNSFVSRDAVELAFAGTEDGVEITIVVTSCFSGIWAVPFENPKSTVLAATTRETPSYAFAASGYCRGGPITQAVAEGFSKLVRNGVDSSDDSESWTYLFASSVDRTISIEDFCSKIPHSKHGEYFEPYANRVIDSAKRLQWLPAKMTPIEVVASEEVLGGRHALSSLFRVVSLLELPKEANFSCIPLAVGEFTSHRRTAGIKLGPWAARAQVLYEVRAGRSPGPDNRADNIPISRHAAPVAKGILPEEKCKELAQRIQVRIRSDEEAQRIVDKLGRMFGKNLTQIIDWSWEDQYRKCPDSDSDRKYQSVMTTYPRSDRRHSKPLAYIPWAAAECNASVDQLAFAVGRGLYPQ</sequence>
<dbReference type="AlphaFoldDB" id="A0A4Y7QCZ0"/>
<accession>A0A4Y7QCZ0</accession>
<proteinExistence type="predicted"/>
<gene>
    <name evidence="1" type="ORF">BD410DRAFT_851601</name>
</gene>
<dbReference type="VEuPathDB" id="FungiDB:BD410DRAFT_851601"/>
<dbReference type="OrthoDB" id="3000060at2759"/>
<reference evidence="1 2" key="1">
    <citation type="submission" date="2018-06" db="EMBL/GenBank/DDBJ databases">
        <title>A transcriptomic atlas of mushroom development highlights an independent origin of complex multicellularity.</title>
        <authorList>
            <consortium name="DOE Joint Genome Institute"/>
            <person name="Krizsan K."/>
            <person name="Almasi E."/>
            <person name="Merenyi Z."/>
            <person name="Sahu N."/>
            <person name="Viragh M."/>
            <person name="Koszo T."/>
            <person name="Mondo S."/>
            <person name="Kiss B."/>
            <person name="Balint B."/>
            <person name="Kues U."/>
            <person name="Barry K."/>
            <person name="Hegedus J.C."/>
            <person name="Henrissat B."/>
            <person name="Johnson J."/>
            <person name="Lipzen A."/>
            <person name="Ohm R."/>
            <person name="Nagy I."/>
            <person name="Pangilinan J."/>
            <person name="Yan J."/>
            <person name="Xiong Y."/>
            <person name="Grigoriev I.V."/>
            <person name="Hibbett D.S."/>
            <person name="Nagy L.G."/>
        </authorList>
    </citation>
    <scope>NUCLEOTIDE SEQUENCE [LARGE SCALE GENOMIC DNA]</scope>
    <source>
        <strain evidence="1 2">SZMC22713</strain>
    </source>
</reference>
<dbReference type="Proteomes" id="UP000294933">
    <property type="component" value="Unassembled WGS sequence"/>
</dbReference>
<organism evidence="1 2">
    <name type="scientific">Rickenella mellea</name>
    <dbReference type="NCBI Taxonomy" id="50990"/>
    <lineage>
        <taxon>Eukaryota</taxon>
        <taxon>Fungi</taxon>
        <taxon>Dikarya</taxon>
        <taxon>Basidiomycota</taxon>
        <taxon>Agaricomycotina</taxon>
        <taxon>Agaricomycetes</taxon>
        <taxon>Hymenochaetales</taxon>
        <taxon>Rickenellaceae</taxon>
        <taxon>Rickenella</taxon>
    </lineage>
</organism>
<protein>
    <submittedName>
        <fullName evidence="1">Uncharacterized protein</fullName>
    </submittedName>
</protein>
<evidence type="ECO:0000313" key="1">
    <source>
        <dbReference type="EMBL" id="TDL24952.1"/>
    </source>
</evidence>
<keyword evidence="2" id="KW-1185">Reference proteome</keyword>
<dbReference type="EMBL" id="ML170165">
    <property type="protein sequence ID" value="TDL24952.1"/>
    <property type="molecule type" value="Genomic_DNA"/>
</dbReference>
<evidence type="ECO:0000313" key="2">
    <source>
        <dbReference type="Proteomes" id="UP000294933"/>
    </source>
</evidence>
<dbReference type="STRING" id="50990.A0A4Y7QCZ0"/>